<dbReference type="GO" id="GO:0004674">
    <property type="term" value="F:protein serine/threonine kinase activity"/>
    <property type="evidence" value="ECO:0007669"/>
    <property type="project" value="UniProtKB-KW"/>
</dbReference>
<dbReference type="SUPFAM" id="SSF52540">
    <property type="entry name" value="P-loop containing nucleoside triphosphate hydrolases"/>
    <property type="match status" value="1"/>
</dbReference>
<protein>
    <recommendedName>
        <fullName evidence="1">non-specific serine/threonine protein kinase</fullName>
        <ecNumber evidence="1">2.7.11.1</ecNumber>
    </recommendedName>
</protein>
<evidence type="ECO:0000259" key="8">
    <source>
        <dbReference type="PROSITE" id="PS50011"/>
    </source>
</evidence>
<dbReference type="Gene3D" id="1.10.510.10">
    <property type="entry name" value="Transferase(Phosphotransferase) domain 1"/>
    <property type="match status" value="1"/>
</dbReference>
<dbReference type="Pfam" id="PF00069">
    <property type="entry name" value="Pkinase"/>
    <property type="match status" value="1"/>
</dbReference>
<accession>A0A1H5TWD6</accession>
<dbReference type="InterPro" id="IPR017441">
    <property type="entry name" value="Protein_kinase_ATP_BS"/>
</dbReference>
<dbReference type="Gene3D" id="3.40.50.300">
    <property type="entry name" value="P-loop containing nucleotide triphosphate hydrolases"/>
    <property type="match status" value="1"/>
</dbReference>
<dbReference type="InterPro" id="IPR000719">
    <property type="entry name" value="Prot_kinase_dom"/>
</dbReference>
<keyword evidence="6 7" id="KW-0067">ATP-binding</keyword>
<dbReference type="PANTHER" id="PTHR43289">
    <property type="entry name" value="MITOGEN-ACTIVATED PROTEIN KINASE KINASE KINASE 20-RELATED"/>
    <property type="match status" value="1"/>
</dbReference>
<keyword evidence="10" id="KW-1185">Reference proteome</keyword>
<dbReference type="PANTHER" id="PTHR43289:SF6">
    <property type="entry name" value="SERINE_THREONINE-PROTEIN KINASE NEKL-3"/>
    <property type="match status" value="1"/>
</dbReference>
<evidence type="ECO:0000256" key="4">
    <source>
        <dbReference type="ARBA" id="ARBA00022741"/>
    </source>
</evidence>
<dbReference type="AlphaFoldDB" id="A0A1H5TWD6"/>
<name>A0A1H5TWD6_9ACTN</name>
<keyword evidence="2 9" id="KW-0723">Serine/threonine-protein kinase</keyword>
<dbReference type="RefSeq" id="WP_103936150.1">
    <property type="nucleotide sequence ID" value="NZ_FNVO01000001.1"/>
</dbReference>
<evidence type="ECO:0000256" key="1">
    <source>
        <dbReference type="ARBA" id="ARBA00012513"/>
    </source>
</evidence>
<evidence type="ECO:0000313" key="9">
    <source>
        <dbReference type="EMBL" id="SEF67155.1"/>
    </source>
</evidence>
<evidence type="ECO:0000256" key="7">
    <source>
        <dbReference type="PROSITE-ProRule" id="PRU10141"/>
    </source>
</evidence>
<evidence type="ECO:0000256" key="3">
    <source>
        <dbReference type="ARBA" id="ARBA00022679"/>
    </source>
</evidence>
<sequence length="808" mass="89276">MAQRLPQTRDPMALVSPGFRYLHEPMRAQDAVPFLGDPGLVEHLKERIRYSAGGTFLISGFRGVGKTTLVLRALDELAGERGGPILLPVVLSVARSTSTDRLLVAIIRRIFETLNDQGYLARLPSRTQQALLLSYARTSLQLKQTTTEASERAANLDLGLADKAVKTVTAGLFTSKAGMSAKRSRALASEAAYLNYSETDAEYDLIRIIHLLTNAPDTAPAGRRRRWRRRRPGAPRIHIVVVIDEVDKLTAEDAGLEGVRRTLSEMKNVLTMPGAHFLVVAGPDLHDRVVMDVGRGNSVYESVFAWRLYVPCSWSAADDLTGALLRWRNDLPASVTEGLVDYLEFKGRGIPRRLLQEFNGFVRWEGGRPGLFLTEEDQQRIRFYAELEGTLQAFFEQRDAASFSLALDEDRWRLGCYYIVDWILRSNGRPFTVADLENAVQNLELDPSLHISQNLADPLLGHLAARDVIEVIRDPGADSTMIGDVAEAQQKSYRLATRIRERLIGFARGNEAERADLNVSGALEPQARDDGPPIMTLGAGRYSLTSVIGQGGTSTVYRGRDSRLNIDVAVKVLHPTLANDPRTRARFRREMAIAKEVVHRHIVRTLDIMDDELALIMELVQGRSLSEILDTDGPCPPGQAARIGLALSDALAHLSARGLARVDIKPANILMAADRGPVIIDLGIIKRWTGNTMDITAPQVVVGTPLYLAPEQLSGEPADIRSDIYALGLLMLVLILGRHPHADLPMEAIFYRVVQQGIDTSELEITPPFRRVLDTALMPDREARYQTPQQLHEALLDTPEGLAASGMP</sequence>
<proteinExistence type="predicted"/>
<dbReference type="Proteomes" id="UP000236723">
    <property type="component" value="Unassembled WGS sequence"/>
</dbReference>
<reference evidence="10" key="1">
    <citation type="submission" date="2016-10" db="EMBL/GenBank/DDBJ databases">
        <authorList>
            <person name="Varghese N."/>
            <person name="Submissions S."/>
        </authorList>
    </citation>
    <scope>NUCLEOTIDE SEQUENCE [LARGE SCALE GENOMIC DNA]</scope>
    <source>
        <strain evidence="10">DSM 43163</strain>
    </source>
</reference>
<evidence type="ECO:0000313" key="10">
    <source>
        <dbReference type="Proteomes" id="UP000236723"/>
    </source>
</evidence>
<evidence type="ECO:0000256" key="2">
    <source>
        <dbReference type="ARBA" id="ARBA00022527"/>
    </source>
</evidence>
<dbReference type="Gene3D" id="3.30.200.20">
    <property type="entry name" value="Phosphorylase Kinase, domain 1"/>
    <property type="match status" value="1"/>
</dbReference>
<feature type="domain" description="Protein kinase" evidence="8">
    <location>
        <begin position="542"/>
        <end position="795"/>
    </location>
</feature>
<keyword evidence="3" id="KW-0808">Transferase</keyword>
<evidence type="ECO:0000256" key="5">
    <source>
        <dbReference type="ARBA" id="ARBA00022777"/>
    </source>
</evidence>
<keyword evidence="5 9" id="KW-0418">Kinase</keyword>
<dbReference type="OrthoDB" id="5164919at2"/>
<dbReference type="GO" id="GO:0005524">
    <property type="term" value="F:ATP binding"/>
    <property type="evidence" value="ECO:0007669"/>
    <property type="project" value="UniProtKB-UniRule"/>
</dbReference>
<dbReference type="PROSITE" id="PS50011">
    <property type="entry name" value="PROTEIN_KINASE_DOM"/>
    <property type="match status" value="1"/>
</dbReference>
<dbReference type="EMBL" id="FNVO01000001">
    <property type="protein sequence ID" value="SEF67155.1"/>
    <property type="molecule type" value="Genomic_DNA"/>
</dbReference>
<gene>
    <name evidence="9" type="ORF">SAMN04489712_101772</name>
</gene>
<dbReference type="SMART" id="SM00220">
    <property type="entry name" value="S_TKc"/>
    <property type="match status" value="1"/>
</dbReference>
<organism evidence="9 10">
    <name type="scientific">Thermomonospora echinospora</name>
    <dbReference type="NCBI Taxonomy" id="1992"/>
    <lineage>
        <taxon>Bacteria</taxon>
        <taxon>Bacillati</taxon>
        <taxon>Actinomycetota</taxon>
        <taxon>Actinomycetes</taxon>
        <taxon>Streptosporangiales</taxon>
        <taxon>Thermomonosporaceae</taxon>
        <taxon>Thermomonospora</taxon>
    </lineage>
</organism>
<dbReference type="CDD" id="cd14014">
    <property type="entry name" value="STKc_PknB_like"/>
    <property type="match status" value="1"/>
</dbReference>
<dbReference type="EC" id="2.7.11.1" evidence="1"/>
<dbReference type="SUPFAM" id="SSF56112">
    <property type="entry name" value="Protein kinase-like (PK-like)"/>
    <property type="match status" value="1"/>
</dbReference>
<feature type="binding site" evidence="7">
    <location>
        <position position="571"/>
    </location>
    <ligand>
        <name>ATP</name>
        <dbReference type="ChEBI" id="CHEBI:30616"/>
    </ligand>
</feature>
<dbReference type="PROSITE" id="PS00107">
    <property type="entry name" value="PROTEIN_KINASE_ATP"/>
    <property type="match status" value="1"/>
</dbReference>
<dbReference type="InterPro" id="IPR027417">
    <property type="entry name" value="P-loop_NTPase"/>
</dbReference>
<dbReference type="InterPro" id="IPR011009">
    <property type="entry name" value="Kinase-like_dom_sf"/>
</dbReference>
<keyword evidence="4 7" id="KW-0547">Nucleotide-binding</keyword>
<evidence type="ECO:0000256" key="6">
    <source>
        <dbReference type="ARBA" id="ARBA00022840"/>
    </source>
</evidence>